<gene>
    <name evidence="2" type="ORF">PVAP13_7NG026900</name>
</gene>
<feature type="domain" description="DUF6598" evidence="1">
    <location>
        <begin position="1"/>
        <end position="179"/>
    </location>
</feature>
<dbReference type="EMBL" id="CM029050">
    <property type="protein sequence ID" value="KAG2565510.1"/>
    <property type="molecule type" value="Genomic_DNA"/>
</dbReference>
<evidence type="ECO:0000313" key="2">
    <source>
        <dbReference type="EMBL" id="KAG2565510.1"/>
    </source>
</evidence>
<reference evidence="2" key="1">
    <citation type="submission" date="2020-05" db="EMBL/GenBank/DDBJ databases">
        <title>WGS assembly of Panicum virgatum.</title>
        <authorList>
            <person name="Lovell J.T."/>
            <person name="Jenkins J."/>
            <person name="Shu S."/>
            <person name="Juenger T.E."/>
            <person name="Schmutz J."/>
        </authorList>
    </citation>
    <scope>NUCLEOTIDE SEQUENCE</scope>
    <source>
        <strain evidence="2">AP13</strain>
    </source>
</reference>
<keyword evidence="3" id="KW-1185">Reference proteome</keyword>
<evidence type="ECO:0000259" key="1">
    <source>
        <dbReference type="Pfam" id="PF20241"/>
    </source>
</evidence>
<name>A0A8T0PUZ7_PANVG</name>
<dbReference type="PANTHER" id="PTHR33065:SF19">
    <property type="entry name" value="OS11G0130700 PROTEIN"/>
    <property type="match status" value="1"/>
</dbReference>
<sequence>MTGPKRGIVMLSDVLMEFDMRIKTGAKEEDDLQLIDGLTCLDKRMSSRPFTLRFNGTSGGAVDMCLALILEGMEVAVVVAISEVQSAFHLSLSSFVSVTEKKGECQEIQLFHDAVSDLCTKRFVVAVPMDTMMHLKFKVGKKGPGGDSRYLCSFDVNRHECVDQQIKIEAACISVKMTVLPPLI</sequence>
<dbReference type="InterPro" id="IPR046533">
    <property type="entry name" value="DUF6598"/>
</dbReference>
<comment type="caution">
    <text evidence="2">The sequence shown here is derived from an EMBL/GenBank/DDBJ whole genome shotgun (WGS) entry which is preliminary data.</text>
</comment>
<dbReference type="Pfam" id="PF20241">
    <property type="entry name" value="DUF6598"/>
    <property type="match status" value="1"/>
</dbReference>
<accession>A0A8T0PUZ7</accession>
<evidence type="ECO:0000313" key="3">
    <source>
        <dbReference type="Proteomes" id="UP000823388"/>
    </source>
</evidence>
<dbReference type="PANTHER" id="PTHR33065">
    <property type="entry name" value="OS07G0486400 PROTEIN"/>
    <property type="match status" value="1"/>
</dbReference>
<proteinExistence type="predicted"/>
<dbReference type="Proteomes" id="UP000823388">
    <property type="component" value="Chromosome 7N"/>
</dbReference>
<dbReference type="AlphaFoldDB" id="A0A8T0PUZ7"/>
<organism evidence="2 3">
    <name type="scientific">Panicum virgatum</name>
    <name type="common">Blackwell switchgrass</name>
    <dbReference type="NCBI Taxonomy" id="38727"/>
    <lineage>
        <taxon>Eukaryota</taxon>
        <taxon>Viridiplantae</taxon>
        <taxon>Streptophyta</taxon>
        <taxon>Embryophyta</taxon>
        <taxon>Tracheophyta</taxon>
        <taxon>Spermatophyta</taxon>
        <taxon>Magnoliopsida</taxon>
        <taxon>Liliopsida</taxon>
        <taxon>Poales</taxon>
        <taxon>Poaceae</taxon>
        <taxon>PACMAD clade</taxon>
        <taxon>Panicoideae</taxon>
        <taxon>Panicodae</taxon>
        <taxon>Paniceae</taxon>
        <taxon>Panicinae</taxon>
        <taxon>Panicum</taxon>
        <taxon>Panicum sect. Hiantes</taxon>
    </lineage>
</organism>
<protein>
    <recommendedName>
        <fullName evidence="1">DUF6598 domain-containing protein</fullName>
    </recommendedName>
</protein>